<dbReference type="Proteomes" id="UP000324222">
    <property type="component" value="Unassembled WGS sequence"/>
</dbReference>
<dbReference type="OrthoDB" id="6361932at2759"/>
<comment type="caution">
    <text evidence="1">The sequence shown here is derived from an EMBL/GenBank/DDBJ whole genome shotgun (WGS) entry which is preliminary data.</text>
</comment>
<evidence type="ECO:0000313" key="1">
    <source>
        <dbReference type="EMBL" id="MPC33828.1"/>
    </source>
</evidence>
<evidence type="ECO:0000313" key="2">
    <source>
        <dbReference type="Proteomes" id="UP000324222"/>
    </source>
</evidence>
<proteinExistence type="predicted"/>
<keyword evidence="2" id="KW-1185">Reference proteome</keyword>
<sequence length="148" mass="16236">MTLSWLAIPYCYGYIKSVFKGLVKITACQSARPPTFICTGVLPAGNTMSLHGSCSEADGGVEAEEMPDEGGCDELGSRLEEELNRSIEKMREEEVAAVKSPVSTQPDIPVARLISECWCDFKKFGGARIQLTAFTHKPAWRGVQFTAW</sequence>
<name>A0A5B7EKG9_PORTR</name>
<dbReference type="AlphaFoldDB" id="A0A5B7EKG9"/>
<organism evidence="1 2">
    <name type="scientific">Portunus trituberculatus</name>
    <name type="common">Swimming crab</name>
    <name type="synonym">Neptunus trituberculatus</name>
    <dbReference type="NCBI Taxonomy" id="210409"/>
    <lineage>
        <taxon>Eukaryota</taxon>
        <taxon>Metazoa</taxon>
        <taxon>Ecdysozoa</taxon>
        <taxon>Arthropoda</taxon>
        <taxon>Crustacea</taxon>
        <taxon>Multicrustacea</taxon>
        <taxon>Malacostraca</taxon>
        <taxon>Eumalacostraca</taxon>
        <taxon>Eucarida</taxon>
        <taxon>Decapoda</taxon>
        <taxon>Pleocyemata</taxon>
        <taxon>Brachyura</taxon>
        <taxon>Eubrachyura</taxon>
        <taxon>Portunoidea</taxon>
        <taxon>Portunidae</taxon>
        <taxon>Portuninae</taxon>
        <taxon>Portunus</taxon>
    </lineage>
</organism>
<protein>
    <submittedName>
        <fullName evidence="1">Uncharacterized protein</fullName>
    </submittedName>
</protein>
<gene>
    <name evidence="1" type="ORF">E2C01_027193</name>
</gene>
<dbReference type="EMBL" id="VSRR010002918">
    <property type="protein sequence ID" value="MPC33828.1"/>
    <property type="molecule type" value="Genomic_DNA"/>
</dbReference>
<accession>A0A5B7EKG9</accession>
<reference evidence="1 2" key="1">
    <citation type="submission" date="2019-05" db="EMBL/GenBank/DDBJ databases">
        <title>Another draft genome of Portunus trituberculatus and its Hox gene families provides insights of decapod evolution.</title>
        <authorList>
            <person name="Jeong J.-H."/>
            <person name="Song I."/>
            <person name="Kim S."/>
            <person name="Choi T."/>
            <person name="Kim D."/>
            <person name="Ryu S."/>
            <person name="Kim W."/>
        </authorList>
    </citation>
    <scope>NUCLEOTIDE SEQUENCE [LARGE SCALE GENOMIC DNA]</scope>
    <source>
        <tissue evidence="1">Muscle</tissue>
    </source>
</reference>